<evidence type="ECO:0000256" key="2">
    <source>
        <dbReference type="SAM" id="SignalP"/>
    </source>
</evidence>
<protein>
    <recommendedName>
        <fullName evidence="5">Secreted protein</fullName>
    </recommendedName>
</protein>
<accession>A0A5N0UQZ0</accession>
<feature type="signal peptide" evidence="2">
    <location>
        <begin position="1"/>
        <end position="20"/>
    </location>
</feature>
<sequence length="176" mass="17669">MRIRMLVPAAVALAVLTACGSKDGGDKVASLSSPATTTSAQQGGTDEDKALAYAKCMREHGVNMPDPETGGGGIGITIPDGTDKSTADAADAACKSLLPNGGTAAPVSAEDLDKQRKVAQCLREHGVDVPDPTAEDPGIKIQNNSATDQDKVRAAMEACQPAGGVGGETHSNGAGK</sequence>
<evidence type="ECO:0000313" key="4">
    <source>
        <dbReference type="Proteomes" id="UP000319769"/>
    </source>
</evidence>
<keyword evidence="4" id="KW-1185">Reference proteome</keyword>
<name>A0A5N0UQZ0_9PSEU</name>
<dbReference type="PROSITE" id="PS51257">
    <property type="entry name" value="PROKAR_LIPOPROTEIN"/>
    <property type="match status" value="1"/>
</dbReference>
<feature type="compositionally biased region" description="Low complexity" evidence="1">
    <location>
        <begin position="29"/>
        <end position="40"/>
    </location>
</feature>
<gene>
    <name evidence="3" type="ORF">FPZ12_033740</name>
</gene>
<organism evidence="3 4">
    <name type="scientific">Amycolatopsis acidicola</name>
    <dbReference type="NCBI Taxonomy" id="2596893"/>
    <lineage>
        <taxon>Bacteria</taxon>
        <taxon>Bacillati</taxon>
        <taxon>Actinomycetota</taxon>
        <taxon>Actinomycetes</taxon>
        <taxon>Pseudonocardiales</taxon>
        <taxon>Pseudonocardiaceae</taxon>
        <taxon>Amycolatopsis</taxon>
    </lineage>
</organism>
<proteinExistence type="predicted"/>
<dbReference type="AlphaFoldDB" id="A0A5N0UQZ0"/>
<feature type="region of interest" description="Disordered" evidence="1">
    <location>
        <begin position="23"/>
        <end position="46"/>
    </location>
</feature>
<evidence type="ECO:0000313" key="3">
    <source>
        <dbReference type="EMBL" id="KAA9153808.1"/>
    </source>
</evidence>
<dbReference type="Proteomes" id="UP000319769">
    <property type="component" value="Unassembled WGS sequence"/>
</dbReference>
<feature type="region of interest" description="Disordered" evidence="1">
    <location>
        <begin position="63"/>
        <end position="87"/>
    </location>
</feature>
<keyword evidence="2" id="KW-0732">Signal</keyword>
<evidence type="ECO:0000256" key="1">
    <source>
        <dbReference type="SAM" id="MobiDB-lite"/>
    </source>
</evidence>
<evidence type="ECO:0008006" key="5">
    <source>
        <dbReference type="Google" id="ProtNLM"/>
    </source>
</evidence>
<dbReference type="OrthoDB" id="7949713at2"/>
<reference evidence="3" key="1">
    <citation type="submission" date="2019-09" db="EMBL/GenBank/DDBJ databases">
        <authorList>
            <person name="Teo W.F.A."/>
            <person name="Duangmal K."/>
        </authorList>
    </citation>
    <scope>NUCLEOTIDE SEQUENCE [LARGE SCALE GENOMIC DNA]</scope>
    <source>
        <strain evidence="3">K81G1</strain>
    </source>
</reference>
<dbReference type="RefSeq" id="WP_144762307.1">
    <property type="nucleotide sequence ID" value="NZ_VMNW02000072.1"/>
</dbReference>
<comment type="caution">
    <text evidence="3">The sequence shown here is derived from an EMBL/GenBank/DDBJ whole genome shotgun (WGS) entry which is preliminary data.</text>
</comment>
<feature type="chain" id="PRO_5039495437" description="Secreted protein" evidence="2">
    <location>
        <begin position="21"/>
        <end position="176"/>
    </location>
</feature>
<dbReference type="EMBL" id="VMNW02000072">
    <property type="protein sequence ID" value="KAA9153808.1"/>
    <property type="molecule type" value="Genomic_DNA"/>
</dbReference>